<gene>
    <name evidence="2" type="ORF">G6011_05635</name>
</gene>
<dbReference type="AlphaFoldDB" id="A0AAD4FC69"/>
<feature type="region of interest" description="Disordered" evidence="1">
    <location>
        <begin position="322"/>
        <end position="342"/>
    </location>
</feature>
<protein>
    <recommendedName>
        <fullName evidence="4">Caspase domain-containing protein</fullName>
    </recommendedName>
</protein>
<proteinExistence type="predicted"/>
<reference evidence="2" key="1">
    <citation type="submission" date="2021-07" db="EMBL/GenBank/DDBJ databases">
        <title>Genome Resource of American Ginseng Black Spot Pathogen Alternaria panax.</title>
        <authorList>
            <person name="Qiu C."/>
            <person name="Wang W."/>
            <person name="Liu Z."/>
        </authorList>
    </citation>
    <scope>NUCLEOTIDE SEQUENCE</scope>
    <source>
        <strain evidence="2">BNCC115425</strain>
    </source>
</reference>
<evidence type="ECO:0000313" key="3">
    <source>
        <dbReference type="Proteomes" id="UP001199106"/>
    </source>
</evidence>
<dbReference type="EMBL" id="JAANER010000007">
    <property type="protein sequence ID" value="KAG9187764.1"/>
    <property type="molecule type" value="Genomic_DNA"/>
</dbReference>
<sequence>MHFDNSDIPGISTTENDLAKTFRDSYGIQTEQIALRSKNPRVQLTNELVDLANNGFADKDCLIVLVFSGHGMSEINPAYSISSHQAASNKLNVYGAINFDKKNKPTPLTDALDWVASTSYPDGLGCEILHILDCCYAVETTKAMAEVLAAGTKTVSANPEVCFTKALNEELKRLSSTSFTIPALYVDIRSHRVLHRLVYMPFFNKPKGSSNIVLKNQKLPTAKIRIPPKDGSRILLTAHLDKTVDQDAIRAIKDWLLKLVPSQVKDLEIKLEGAWDYVSSLLLFSLPTAIWVQLDPNNLAYSYVGEARSGNTLTAPSAQANVLAPPPAASSENKKPAGQFMG</sequence>
<evidence type="ECO:0008006" key="4">
    <source>
        <dbReference type="Google" id="ProtNLM"/>
    </source>
</evidence>
<dbReference type="Proteomes" id="UP001199106">
    <property type="component" value="Unassembled WGS sequence"/>
</dbReference>
<name>A0AAD4FC69_9PLEO</name>
<comment type="caution">
    <text evidence="2">The sequence shown here is derived from an EMBL/GenBank/DDBJ whole genome shotgun (WGS) entry which is preliminary data.</text>
</comment>
<evidence type="ECO:0000313" key="2">
    <source>
        <dbReference type="EMBL" id="KAG9187764.1"/>
    </source>
</evidence>
<accession>A0AAD4FC69</accession>
<keyword evidence="3" id="KW-1185">Reference proteome</keyword>
<evidence type="ECO:0000256" key="1">
    <source>
        <dbReference type="SAM" id="MobiDB-lite"/>
    </source>
</evidence>
<organism evidence="2 3">
    <name type="scientific">Alternaria panax</name>
    <dbReference type="NCBI Taxonomy" id="48097"/>
    <lineage>
        <taxon>Eukaryota</taxon>
        <taxon>Fungi</taxon>
        <taxon>Dikarya</taxon>
        <taxon>Ascomycota</taxon>
        <taxon>Pezizomycotina</taxon>
        <taxon>Dothideomycetes</taxon>
        <taxon>Pleosporomycetidae</taxon>
        <taxon>Pleosporales</taxon>
        <taxon>Pleosporineae</taxon>
        <taxon>Pleosporaceae</taxon>
        <taxon>Alternaria</taxon>
        <taxon>Alternaria sect. Panax</taxon>
    </lineage>
</organism>